<comment type="caution">
    <text evidence="2">The sequence shown here is derived from an EMBL/GenBank/DDBJ whole genome shotgun (WGS) entry which is preliminary data.</text>
</comment>
<evidence type="ECO:0000313" key="3">
    <source>
        <dbReference type="Proteomes" id="UP001221142"/>
    </source>
</evidence>
<sequence length="145" mass="15639">MTMDGGLERLVRILRDFCLAPPPPASPAAFYGLLPPSYHAPRPQLNPPAGQFDKYAASRFSLAFKCVINIGVRGRRDTGSAWLAGRGFAVGPSTRILRADPERPLAITTADSPSNIPRPGTSDDVDLITPIVRDRSANSRRTTPS</sequence>
<feature type="region of interest" description="Disordered" evidence="1">
    <location>
        <begin position="107"/>
        <end position="145"/>
    </location>
</feature>
<name>A0AAD7AWW7_9AGAR</name>
<accession>A0AAD7AWW7</accession>
<proteinExistence type="predicted"/>
<evidence type="ECO:0000313" key="2">
    <source>
        <dbReference type="EMBL" id="KAJ7602437.1"/>
    </source>
</evidence>
<protein>
    <submittedName>
        <fullName evidence="2">Uncharacterized protein</fullName>
    </submittedName>
</protein>
<dbReference type="Proteomes" id="UP001221142">
    <property type="component" value="Unassembled WGS sequence"/>
</dbReference>
<keyword evidence="3" id="KW-1185">Reference proteome</keyword>
<reference evidence="2" key="1">
    <citation type="submission" date="2023-03" db="EMBL/GenBank/DDBJ databases">
        <title>Massive genome expansion in bonnet fungi (Mycena s.s.) driven by repeated elements and novel gene families across ecological guilds.</title>
        <authorList>
            <consortium name="Lawrence Berkeley National Laboratory"/>
            <person name="Harder C.B."/>
            <person name="Miyauchi S."/>
            <person name="Viragh M."/>
            <person name="Kuo A."/>
            <person name="Thoen E."/>
            <person name="Andreopoulos B."/>
            <person name="Lu D."/>
            <person name="Skrede I."/>
            <person name="Drula E."/>
            <person name="Henrissat B."/>
            <person name="Morin E."/>
            <person name="Kohler A."/>
            <person name="Barry K."/>
            <person name="LaButti K."/>
            <person name="Morin E."/>
            <person name="Salamov A."/>
            <person name="Lipzen A."/>
            <person name="Mereny Z."/>
            <person name="Hegedus B."/>
            <person name="Baldrian P."/>
            <person name="Stursova M."/>
            <person name="Weitz H."/>
            <person name="Taylor A."/>
            <person name="Grigoriev I.V."/>
            <person name="Nagy L.G."/>
            <person name="Martin F."/>
            <person name="Kauserud H."/>
        </authorList>
    </citation>
    <scope>NUCLEOTIDE SEQUENCE</scope>
    <source>
        <strain evidence="2">9284</strain>
    </source>
</reference>
<dbReference type="EMBL" id="JARKIF010000227">
    <property type="protein sequence ID" value="KAJ7602437.1"/>
    <property type="molecule type" value="Genomic_DNA"/>
</dbReference>
<dbReference type="AlphaFoldDB" id="A0AAD7AWW7"/>
<organism evidence="2 3">
    <name type="scientific">Roridomyces roridus</name>
    <dbReference type="NCBI Taxonomy" id="1738132"/>
    <lineage>
        <taxon>Eukaryota</taxon>
        <taxon>Fungi</taxon>
        <taxon>Dikarya</taxon>
        <taxon>Basidiomycota</taxon>
        <taxon>Agaricomycotina</taxon>
        <taxon>Agaricomycetes</taxon>
        <taxon>Agaricomycetidae</taxon>
        <taxon>Agaricales</taxon>
        <taxon>Marasmiineae</taxon>
        <taxon>Mycenaceae</taxon>
        <taxon>Roridomyces</taxon>
    </lineage>
</organism>
<gene>
    <name evidence="2" type="ORF">FB45DRAFT_1047012</name>
</gene>
<evidence type="ECO:0000256" key="1">
    <source>
        <dbReference type="SAM" id="MobiDB-lite"/>
    </source>
</evidence>